<dbReference type="PANTHER" id="PTHR34458">
    <property type="entry name" value="POLLEN OLE E 1 ALLERGEN AND EXTENSIN FAMILY PROTEIN-RELATED"/>
    <property type="match status" value="1"/>
</dbReference>
<dbReference type="Proteomes" id="UP000231279">
    <property type="component" value="Unassembled WGS sequence"/>
</dbReference>
<dbReference type="PANTHER" id="PTHR34458:SF11">
    <property type="entry name" value="MD-2-RELATED LIPID-RECOGNITION DOMAIN-CONTAINING PROTEIN"/>
    <property type="match status" value="1"/>
</dbReference>
<dbReference type="OrthoDB" id="898896at2759"/>
<comment type="caution">
    <text evidence="1">The sequence shown here is derived from an EMBL/GenBank/DDBJ whole genome shotgun (WGS) entry which is preliminary data.</text>
</comment>
<dbReference type="InterPro" id="IPR040404">
    <property type="entry name" value="Phylloplanin-like"/>
</dbReference>
<dbReference type="AlphaFoldDB" id="A0A2G9HUR7"/>
<protein>
    <submittedName>
        <fullName evidence="1">Uncharacterized protein</fullName>
    </submittedName>
</protein>
<proteinExistence type="predicted"/>
<accession>A0A2G9HUR7</accession>
<sequence length="127" mass="13253">MAQLISGRILGGFLTCTNTSVSIAGTYPVIPQARVDLVCGSGSLARVIQSAVTNTAGVYSFVLTTLDTVLNDPGSCYLRATVPSTSCNFNVPTGVLRIPIVVLRVVDALVGKLLILVPWALSYVVGI</sequence>
<name>A0A2G9HUR7_9LAMI</name>
<reference evidence="2" key="1">
    <citation type="journal article" date="2018" name="Gigascience">
        <title>Genome assembly of the Pink Ipe (Handroanthus impetiginosus, Bignoniaceae), a highly valued, ecologically keystone Neotropical timber forest tree.</title>
        <authorList>
            <person name="Silva-Junior O.B."/>
            <person name="Grattapaglia D."/>
            <person name="Novaes E."/>
            <person name="Collevatti R.G."/>
        </authorList>
    </citation>
    <scope>NUCLEOTIDE SEQUENCE [LARGE SCALE GENOMIC DNA]</scope>
    <source>
        <strain evidence="2">cv. UFG-1</strain>
    </source>
</reference>
<organism evidence="1 2">
    <name type="scientific">Handroanthus impetiginosus</name>
    <dbReference type="NCBI Taxonomy" id="429701"/>
    <lineage>
        <taxon>Eukaryota</taxon>
        <taxon>Viridiplantae</taxon>
        <taxon>Streptophyta</taxon>
        <taxon>Embryophyta</taxon>
        <taxon>Tracheophyta</taxon>
        <taxon>Spermatophyta</taxon>
        <taxon>Magnoliopsida</taxon>
        <taxon>eudicotyledons</taxon>
        <taxon>Gunneridae</taxon>
        <taxon>Pentapetalae</taxon>
        <taxon>asterids</taxon>
        <taxon>lamiids</taxon>
        <taxon>Lamiales</taxon>
        <taxon>Bignoniaceae</taxon>
        <taxon>Crescentiina</taxon>
        <taxon>Tabebuia alliance</taxon>
        <taxon>Handroanthus</taxon>
    </lineage>
</organism>
<dbReference type="EMBL" id="NKXS01000976">
    <property type="protein sequence ID" value="PIN21261.1"/>
    <property type="molecule type" value="Genomic_DNA"/>
</dbReference>
<gene>
    <name evidence="1" type="ORF">CDL12_06051</name>
</gene>
<evidence type="ECO:0000313" key="1">
    <source>
        <dbReference type="EMBL" id="PIN21261.1"/>
    </source>
</evidence>
<keyword evidence="2" id="KW-1185">Reference proteome</keyword>
<evidence type="ECO:0000313" key="2">
    <source>
        <dbReference type="Proteomes" id="UP000231279"/>
    </source>
</evidence>